<feature type="chain" id="PRO_5041420387" evidence="2">
    <location>
        <begin position="19"/>
        <end position="91"/>
    </location>
</feature>
<keyword evidence="2" id="KW-0732">Signal</keyword>
<gene>
    <name evidence="4" type="ORF">KVP70_22665</name>
    <name evidence="5" type="ORF">L1274_001124</name>
</gene>
<dbReference type="EMBL" id="JAHTGR010000013">
    <property type="protein sequence ID" value="MBV6323742.1"/>
    <property type="molecule type" value="Genomic_DNA"/>
</dbReference>
<evidence type="ECO:0000313" key="6">
    <source>
        <dbReference type="Proteomes" id="UP001155901"/>
    </source>
</evidence>
<reference evidence="5" key="2">
    <citation type="submission" date="2022-03" db="EMBL/GenBank/DDBJ databases">
        <title>Genome Encyclopedia of Bacteria and Archaea VI: Functional Genomics of Type Strains.</title>
        <authorList>
            <person name="Whitman W."/>
        </authorList>
    </citation>
    <scope>NUCLEOTIDE SEQUENCE</scope>
    <source>
        <strain evidence="5">HSC-15S17</strain>
    </source>
</reference>
<evidence type="ECO:0000259" key="3">
    <source>
        <dbReference type="PROSITE" id="PS50846"/>
    </source>
</evidence>
<proteinExistence type="predicted"/>
<dbReference type="InterPro" id="IPR017969">
    <property type="entry name" value="Heavy-metal-associated_CS"/>
</dbReference>
<sequence length="91" mass="9625">MRIYSFLVGVLLAGSAFAGVPQTITLNVQNMTCPACPITVKKALEQLPGVSDVKVDFEHKTATVRLDMDRATIASLTKATADAGFPSTQGK</sequence>
<feature type="signal peptide" evidence="2">
    <location>
        <begin position="1"/>
        <end position="18"/>
    </location>
</feature>
<evidence type="ECO:0000256" key="2">
    <source>
        <dbReference type="SAM" id="SignalP"/>
    </source>
</evidence>
<evidence type="ECO:0000313" key="7">
    <source>
        <dbReference type="Proteomes" id="UP001162889"/>
    </source>
</evidence>
<evidence type="ECO:0000313" key="4">
    <source>
        <dbReference type="EMBL" id="MBV6323742.1"/>
    </source>
</evidence>
<name>A0AA41L6W8_9BURK</name>
<protein>
    <submittedName>
        <fullName evidence="4">Cation transporter</fullName>
    </submittedName>
    <submittedName>
        <fullName evidence="5">Mercuric ion binding protein</fullName>
    </submittedName>
</protein>
<keyword evidence="7" id="KW-1185">Reference proteome</keyword>
<reference evidence="4" key="1">
    <citation type="submission" date="2021-07" db="EMBL/GenBank/DDBJ databases">
        <title>Characterization of violacein-producing bacteria and related species.</title>
        <authorList>
            <person name="Wilson H.S."/>
            <person name="De Leon M.E."/>
        </authorList>
    </citation>
    <scope>NUCLEOTIDE SEQUENCE</scope>
    <source>
        <strain evidence="4">HSC-15S17</strain>
    </source>
</reference>
<dbReference type="InterPro" id="IPR006121">
    <property type="entry name" value="HMA_dom"/>
</dbReference>
<dbReference type="Proteomes" id="UP001155901">
    <property type="component" value="Unassembled WGS sequence"/>
</dbReference>
<comment type="caution">
    <text evidence="4">The sequence shown here is derived from an EMBL/GenBank/DDBJ whole genome shotgun (WGS) entry which is preliminary data.</text>
</comment>
<dbReference type="PROSITE" id="PS50846">
    <property type="entry name" value="HMA_2"/>
    <property type="match status" value="1"/>
</dbReference>
<keyword evidence="1" id="KW-0479">Metal-binding</keyword>
<dbReference type="EMBL" id="JALJZU010000002">
    <property type="protein sequence ID" value="MCP2007431.1"/>
    <property type="molecule type" value="Genomic_DNA"/>
</dbReference>
<dbReference type="CDD" id="cd00371">
    <property type="entry name" value="HMA"/>
    <property type="match status" value="1"/>
</dbReference>
<dbReference type="Pfam" id="PF00403">
    <property type="entry name" value="HMA"/>
    <property type="match status" value="1"/>
</dbReference>
<feature type="domain" description="HMA" evidence="3">
    <location>
        <begin position="22"/>
        <end position="88"/>
    </location>
</feature>
<dbReference type="Proteomes" id="UP001162889">
    <property type="component" value="Unassembled WGS sequence"/>
</dbReference>
<dbReference type="AlphaFoldDB" id="A0AA41L6W8"/>
<evidence type="ECO:0000256" key="1">
    <source>
        <dbReference type="ARBA" id="ARBA00022723"/>
    </source>
</evidence>
<dbReference type="RefSeq" id="WP_217944566.1">
    <property type="nucleotide sequence ID" value="NZ_JAHTGR010000013.1"/>
</dbReference>
<dbReference type="GO" id="GO:0046872">
    <property type="term" value="F:metal ion binding"/>
    <property type="evidence" value="ECO:0007669"/>
    <property type="project" value="UniProtKB-KW"/>
</dbReference>
<accession>A0AA41L6W8</accession>
<evidence type="ECO:0000313" key="5">
    <source>
        <dbReference type="EMBL" id="MCP2007431.1"/>
    </source>
</evidence>
<dbReference type="PROSITE" id="PS01047">
    <property type="entry name" value="HMA_1"/>
    <property type="match status" value="1"/>
</dbReference>
<organism evidence="4 6">
    <name type="scientific">Duganella violaceipulchra</name>
    <dbReference type="NCBI Taxonomy" id="2849652"/>
    <lineage>
        <taxon>Bacteria</taxon>
        <taxon>Pseudomonadati</taxon>
        <taxon>Pseudomonadota</taxon>
        <taxon>Betaproteobacteria</taxon>
        <taxon>Burkholderiales</taxon>
        <taxon>Oxalobacteraceae</taxon>
        <taxon>Telluria group</taxon>
        <taxon>Duganella</taxon>
    </lineage>
</organism>